<feature type="compositionally biased region" description="Acidic residues" evidence="1">
    <location>
        <begin position="30"/>
        <end position="61"/>
    </location>
</feature>
<dbReference type="RefSeq" id="XP_009535629.1">
    <property type="nucleotide sequence ID" value="XM_009537334.1"/>
</dbReference>
<proteinExistence type="predicted"/>
<feature type="compositionally biased region" description="Acidic residues" evidence="1">
    <location>
        <begin position="68"/>
        <end position="104"/>
    </location>
</feature>
<feature type="region of interest" description="Disordered" evidence="1">
    <location>
        <begin position="25"/>
        <end position="135"/>
    </location>
</feature>
<keyword evidence="3" id="KW-1185">Reference proteome</keyword>
<reference evidence="2 3" key="1">
    <citation type="journal article" date="2006" name="Science">
        <title>Phytophthora genome sequences uncover evolutionary origins and mechanisms of pathogenesis.</title>
        <authorList>
            <person name="Tyler B.M."/>
            <person name="Tripathy S."/>
            <person name="Zhang X."/>
            <person name="Dehal P."/>
            <person name="Jiang R.H."/>
            <person name="Aerts A."/>
            <person name="Arredondo F.D."/>
            <person name="Baxter L."/>
            <person name="Bensasson D."/>
            <person name="Beynon J.L."/>
            <person name="Chapman J."/>
            <person name="Damasceno C.M."/>
            <person name="Dorrance A.E."/>
            <person name="Dou D."/>
            <person name="Dickerman A.W."/>
            <person name="Dubchak I.L."/>
            <person name="Garbelotto M."/>
            <person name="Gijzen M."/>
            <person name="Gordon S.G."/>
            <person name="Govers F."/>
            <person name="Grunwald N.J."/>
            <person name="Huang W."/>
            <person name="Ivors K.L."/>
            <person name="Jones R.W."/>
            <person name="Kamoun S."/>
            <person name="Krampis K."/>
            <person name="Lamour K.H."/>
            <person name="Lee M.K."/>
            <person name="McDonald W.H."/>
            <person name="Medina M."/>
            <person name="Meijer H.J."/>
            <person name="Nordberg E.K."/>
            <person name="Maclean D.J."/>
            <person name="Ospina-Giraldo M.D."/>
            <person name="Morris P.F."/>
            <person name="Phuntumart V."/>
            <person name="Putnam N.H."/>
            <person name="Rash S."/>
            <person name="Rose J.K."/>
            <person name="Sakihama Y."/>
            <person name="Salamov A.A."/>
            <person name="Savidor A."/>
            <person name="Scheuring C.F."/>
            <person name="Smith B.M."/>
            <person name="Sobral B.W."/>
            <person name="Terry A."/>
            <person name="Torto-Alalibo T.A."/>
            <person name="Win J."/>
            <person name="Xu Z."/>
            <person name="Zhang H."/>
            <person name="Grigoriev I.V."/>
            <person name="Rokhsar D.S."/>
            <person name="Boore J.L."/>
        </authorList>
    </citation>
    <scope>NUCLEOTIDE SEQUENCE [LARGE SCALE GENOMIC DNA]</scope>
    <source>
        <strain evidence="2 3">P6497</strain>
    </source>
</reference>
<evidence type="ECO:0000313" key="2">
    <source>
        <dbReference type="EMBL" id="EGZ08996.1"/>
    </source>
</evidence>
<feature type="compositionally biased region" description="Basic and acidic residues" evidence="1">
    <location>
        <begin position="169"/>
        <end position="183"/>
    </location>
</feature>
<sequence length="442" mass="48365">MIFVISLFPFRASRPRKTVDYLQAAQGYTQDDEGNEDYVEEDEVTPDEEEEIGVEEVEKDNEEAKDTEVDDDEEGTENVEGEGEVKDVEDDEEAKAMGDVEDDEAAKGKEMAGNSAMSAVEPAVGPNEKHDDTTATHMKAKWDGGMAAAVIDDDDLFGSEDKEETANAVEDKDVVAEDNDKGAGSKRQVTAIFTREEAAAEAAVQASSASRAAAAASSTTARKKATARKRKPPPGRSAVGASPPKRAKVGRKEKEQAVITSASDQPPPRHRERRRTETWEEREKMVKAHNTVGNLKPPLARKSFAYWGEFEAALNAYQDANLVLYRVRSSQSKTNHDGLPGVQKLPDHFTHKFKAMWCTHGAKQSSRGEGLRESGQRYTGCEASFTVRSVKTTKTIYESYTRGKSLLLPAAVHKDLGLMAEVQTSTPGINRYLSGKLGGCSW</sequence>
<feature type="compositionally biased region" description="Low complexity" evidence="1">
    <location>
        <begin position="200"/>
        <end position="220"/>
    </location>
</feature>
<protein>
    <submittedName>
        <fullName evidence="2">Uncharacterized protein</fullName>
    </submittedName>
</protein>
<accession>G5A6P1</accession>
<name>G5A6P1_PHYSP</name>
<dbReference type="GeneID" id="20638251"/>
<dbReference type="AlphaFoldDB" id="G5A6P1"/>
<dbReference type="Proteomes" id="UP000002640">
    <property type="component" value="Unassembled WGS sequence"/>
</dbReference>
<feature type="compositionally biased region" description="Basic residues" evidence="1">
    <location>
        <begin position="221"/>
        <end position="233"/>
    </location>
</feature>
<dbReference type="InParanoid" id="G5A6P1"/>
<dbReference type="KEGG" id="psoj:PHYSODRAFT_252274"/>
<dbReference type="EMBL" id="JH159160">
    <property type="protein sequence ID" value="EGZ08996.1"/>
    <property type="molecule type" value="Genomic_DNA"/>
</dbReference>
<organism evidence="2 3">
    <name type="scientific">Phytophthora sojae (strain P6497)</name>
    <name type="common">Soybean stem and root rot agent</name>
    <name type="synonym">Phytophthora megasperma f. sp. glycines</name>
    <dbReference type="NCBI Taxonomy" id="1094619"/>
    <lineage>
        <taxon>Eukaryota</taxon>
        <taxon>Sar</taxon>
        <taxon>Stramenopiles</taxon>
        <taxon>Oomycota</taxon>
        <taxon>Peronosporomycetes</taxon>
        <taxon>Peronosporales</taxon>
        <taxon>Peronosporaceae</taxon>
        <taxon>Phytophthora</taxon>
    </lineage>
</organism>
<feature type="compositionally biased region" description="Acidic residues" evidence="1">
    <location>
        <begin position="153"/>
        <end position="163"/>
    </location>
</feature>
<evidence type="ECO:0000256" key="1">
    <source>
        <dbReference type="SAM" id="MobiDB-lite"/>
    </source>
</evidence>
<evidence type="ECO:0000313" key="3">
    <source>
        <dbReference type="Proteomes" id="UP000002640"/>
    </source>
</evidence>
<gene>
    <name evidence="2" type="ORF">PHYSODRAFT_252274</name>
</gene>
<feature type="region of interest" description="Disordered" evidence="1">
    <location>
        <begin position="153"/>
        <end position="281"/>
    </location>
</feature>